<sequence>MKNKLTLIALALLLTTAGCQESDFEKAYTDPSKIAQTSVEKQFTGFMHANREYVIPSYWHYFVVLRPTINRFTQSVGWVTTENQYVPGGSLTGDRWANYYNFLAQYRELEKVFNSQTEATKTDYRIYTIASTVYLYDHTQKVVDLHGDIPFSEAGMLSTNGGDYTKSYPKYDKAEDIYTKMLNDLKSYADEMSTINVKAAVLAGFRTQDLVNKGDLMLWRKYINSLRVRMLTRVSGSSAFSARAKSEIAEILANPGKYPLVTTNADNIQISIFNVSTDINSSGFRTGLEDWNGNVAGKAMIDHMKTNADPRLRVLFEPGLNANGAYSGLDPLATAAVQDATIAAQTVSLYNRSTLSRNRFFPGMLINSAEVHLMLAEYQLTNGNDAVAKTHYETAIKHSTEFYYNVRSISDDNTVAAPAAATAAEIESYLAAADISWDTATTPAQKLHRIASQRWLHFNVVQPYENWADMRRLKNMNLTFWEDQSNNQKLPPARFLYPNSEVTFNLQNYEAVRANDQLAKKLFWDVK</sequence>
<gene>
    <name evidence="2" type="ORF">EZE20_14785</name>
</gene>
<dbReference type="InterPro" id="IPR041662">
    <property type="entry name" value="SusD-like_2"/>
</dbReference>
<feature type="chain" id="PRO_5020204196" evidence="1">
    <location>
        <begin position="22"/>
        <end position="527"/>
    </location>
</feature>
<feature type="signal peptide" evidence="1">
    <location>
        <begin position="1"/>
        <end position="21"/>
    </location>
</feature>
<evidence type="ECO:0000313" key="3">
    <source>
        <dbReference type="Proteomes" id="UP000295706"/>
    </source>
</evidence>
<evidence type="ECO:0000313" key="2">
    <source>
        <dbReference type="EMBL" id="TDB64197.1"/>
    </source>
</evidence>
<keyword evidence="3" id="KW-1185">Reference proteome</keyword>
<keyword evidence="2" id="KW-0449">Lipoprotein</keyword>
<dbReference type="Proteomes" id="UP000295706">
    <property type="component" value="Unassembled WGS sequence"/>
</dbReference>
<dbReference type="InterPro" id="IPR011990">
    <property type="entry name" value="TPR-like_helical_dom_sf"/>
</dbReference>
<dbReference type="RefSeq" id="WP_132118968.1">
    <property type="nucleotide sequence ID" value="NZ_SMJU01000008.1"/>
</dbReference>
<organism evidence="2 3">
    <name type="scientific">Arundinibacter roseus</name>
    <dbReference type="NCBI Taxonomy" id="2070510"/>
    <lineage>
        <taxon>Bacteria</taxon>
        <taxon>Pseudomonadati</taxon>
        <taxon>Bacteroidota</taxon>
        <taxon>Cytophagia</taxon>
        <taxon>Cytophagales</taxon>
        <taxon>Spirosomataceae</taxon>
        <taxon>Arundinibacter</taxon>
    </lineage>
</organism>
<protein>
    <submittedName>
        <fullName evidence="2">SusD/RagB family nutrient-binding outer membrane lipoprotein</fullName>
    </submittedName>
</protein>
<dbReference type="AlphaFoldDB" id="A0A4R4K8W5"/>
<dbReference type="Pfam" id="PF12771">
    <property type="entry name" value="SusD-like_2"/>
    <property type="match status" value="1"/>
</dbReference>
<reference evidence="2 3" key="1">
    <citation type="submission" date="2019-02" db="EMBL/GenBank/DDBJ databases">
        <title>Arundinibacter roseus gen. nov., sp. nov., a new member of the family Cytophagaceae.</title>
        <authorList>
            <person name="Szuroczki S."/>
            <person name="Khayer B."/>
            <person name="Sproer C."/>
            <person name="Toumi M."/>
            <person name="Szabo A."/>
            <person name="Felfoldi T."/>
            <person name="Schumann P."/>
            <person name="Toth E."/>
        </authorList>
    </citation>
    <scope>NUCLEOTIDE SEQUENCE [LARGE SCALE GENOMIC DNA]</scope>
    <source>
        <strain evidence="2 3">DMA-k-7a</strain>
    </source>
</reference>
<accession>A0A4R4K8W5</accession>
<dbReference type="EMBL" id="SMJU01000008">
    <property type="protein sequence ID" value="TDB64197.1"/>
    <property type="molecule type" value="Genomic_DNA"/>
</dbReference>
<dbReference type="PROSITE" id="PS51257">
    <property type="entry name" value="PROKAR_LIPOPROTEIN"/>
    <property type="match status" value="1"/>
</dbReference>
<dbReference type="OrthoDB" id="843771at2"/>
<dbReference type="SUPFAM" id="SSF48452">
    <property type="entry name" value="TPR-like"/>
    <property type="match status" value="1"/>
</dbReference>
<comment type="caution">
    <text evidence="2">The sequence shown here is derived from an EMBL/GenBank/DDBJ whole genome shotgun (WGS) entry which is preliminary data.</text>
</comment>
<dbReference type="Gene3D" id="1.25.40.390">
    <property type="match status" value="1"/>
</dbReference>
<proteinExistence type="predicted"/>
<keyword evidence="1" id="KW-0732">Signal</keyword>
<evidence type="ECO:0000256" key="1">
    <source>
        <dbReference type="SAM" id="SignalP"/>
    </source>
</evidence>
<name>A0A4R4K8W5_9BACT</name>